<organism evidence="2 3">
    <name type="scientific">Streptomyces chiangmaiensis</name>
    <dbReference type="NCBI Taxonomy" id="766497"/>
    <lineage>
        <taxon>Bacteria</taxon>
        <taxon>Bacillati</taxon>
        <taxon>Actinomycetota</taxon>
        <taxon>Actinomycetes</taxon>
        <taxon>Kitasatosporales</taxon>
        <taxon>Streptomycetaceae</taxon>
        <taxon>Streptomyces</taxon>
    </lineage>
</organism>
<evidence type="ECO:0000313" key="3">
    <source>
        <dbReference type="Proteomes" id="UP001333996"/>
    </source>
</evidence>
<reference evidence="2" key="1">
    <citation type="submission" date="2024-01" db="EMBL/GenBank/DDBJ databases">
        <title>First draft genome sequence data of TA4-1, the type strain of Gram-positive actinobacterium Streptomyces chiangmaiensis.</title>
        <authorList>
            <person name="Yasawong M."/>
            <person name="Nantapong N."/>
        </authorList>
    </citation>
    <scope>NUCLEOTIDE SEQUENCE</scope>
    <source>
        <strain evidence="2">TA4-1</strain>
    </source>
</reference>
<keyword evidence="1" id="KW-1133">Transmembrane helix</keyword>
<protein>
    <recommendedName>
        <fullName evidence="4">Integral membrane protein</fullName>
    </recommendedName>
</protein>
<evidence type="ECO:0000313" key="2">
    <source>
        <dbReference type="EMBL" id="MED7822966.1"/>
    </source>
</evidence>
<dbReference type="RefSeq" id="WP_329507388.1">
    <property type="nucleotide sequence ID" value="NZ_BAAAYZ010000019.1"/>
</dbReference>
<accession>A0ABU7FFQ3</accession>
<name>A0ABU7FFQ3_9ACTN</name>
<keyword evidence="3" id="KW-1185">Reference proteome</keyword>
<keyword evidence="1" id="KW-0812">Transmembrane</keyword>
<evidence type="ECO:0008006" key="4">
    <source>
        <dbReference type="Google" id="ProtNLM"/>
    </source>
</evidence>
<evidence type="ECO:0000256" key="1">
    <source>
        <dbReference type="SAM" id="Phobius"/>
    </source>
</evidence>
<keyword evidence="1" id="KW-0472">Membrane</keyword>
<dbReference type="Proteomes" id="UP001333996">
    <property type="component" value="Unassembled WGS sequence"/>
</dbReference>
<comment type="caution">
    <text evidence="2">The sequence shown here is derived from an EMBL/GenBank/DDBJ whole genome shotgun (WGS) entry which is preliminary data.</text>
</comment>
<feature type="transmembrane region" description="Helical" evidence="1">
    <location>
        <begin position="58"/>
        <end position="77"/>
    </location>
</feature>
<sequence>MIDAREVSDALVLARAAGTILAGIGGVSFIFFILGLGLARRDEAEGKAETAKTVRRNAFIAGALAVLLIGGDFAIWAL</sequence>
<dbReference type="EMBL" id="JAYWVC010000033">
    <property type="protein sequence ID" value="MED7822966.1"/>
    <property type="molecule type" value="Genomic_DNA"/>
</dbReference>
<gene>
    <name evidence="2" type="ORF">VXC91_13490</name>
</gene>
<feature type="transmembrane region" description="Helical" evidence="1">
    <location>
        <begin position="12"/>
        <end position="38"/>
    </location>
</feature>
<proteinExistence type="predicted"/>